<dbReference type="EMBL" id="MH190222">
    <property type="protein sequence ID" value="AWL83834.1"/>
    <property type="molecule type" value="Genomic_DNA"/>
</dbReference>
<reference evidence="2" key="1">
    <citation type="submission" date="2018-04" db="EMBL/GenBank/DDBJ databases">
        <title>K53 capsular polysaccharide of Acinetobacter baumannii D23 has a disaccharide K unit of 2,4-diacetamido-2,4,6-trideoxy-D-glucose and partially 4 O-acetylated 2 acetamido-2-deoxy-D-galacturonic acid.</title>
        <authorList>
            <person name="Arbatsky N.P."/>
            <person name="Kenyon J.J."/>
            <person name="Shashkov A.S."/>
            <person name="Shneider M.M."/>
            <person name="Popova A.V."/>
            <person name="Hall R.M."/>
            <person name="Knirel Y.A."/>
        </authorList>
    </citation>
    <scope>NUCLEOTIDE SEQUENCE</scope>
    <source>
        <strain evidence="2">D23</strain>
    </source>
</reference>
<feature type="transmembrane region" description="Helical" evidence="1">
    <location>
        <begin position="127"/>
        <end position="147"/>
    </location>
</feature>
<proteinExistence type="predicted"/>
<gene>
    <name evidence="2" type="primary">wzy</name>
</gene>
<name>A0A2U8NGC5_ACIBA</name>
<feature type="transmembrane region" description="Helical" evidence="1">
    <location>
        <begin position="100"/>
        <end position="121"/>
    </location>
</feature>
<accession>A0A2U8NGC5</accession>
<feature type="transmembrane region" description="Helical" evidence="1">
    <location>
        <begin position="359"/>
        <end position="376"/>
    </location>
</feature>
<protein>
    <submittedName>
        <fullName evidence="2">Wzy</fullName>
    </submittedName>
</protein>
<keyword evidence="1" id="KW-0472">Membrane</keyword>
<feature type="transmembrane region" description="Helical" evidence="1">
    <location>
        <begin position="6"/>
        <end position="23"/>
    </location>
</feature>
<feature type="transmembrane region" description="Helical" evidence="1">
    <location>
        <begin position="299"/>
        <end position="319"/>
    </location>
</feature>
<feature type="transmembrane region" description="Helical" evidence="1">
    <location>
        <begin position="30"/>
        <end position="53"/>
    </location>
</feature>
<dbReference type="AlphaFoldDB" id="A0A2U8NGC5"/>
<sequence length="380" mass="44625">MDMLILSCLFFALFTYLIFYFIARKQSFSFLVISFFLNLYHYIFSLGFYFYSLGRPNDSLNYYIWGTEQLENFPFSSGTGFLVHLVHFINYILNSYENVFLFFSMISSWVILSFFLIIYNFYSKREISSNSFLFLTILLFIPGLHFWTVAIGKDCLVLLFISLFLYAYIYKKIKLLVFSLVFLALIRIHIFAIVFLTFILHEFIYGNFKLKKISMGVYRFVIFVLSIPSIFVLYQFLFSFIQKYSEDGFSDIGGFVENRNEAYSEEGSGLLLASQPYILKMLAFVLGGLPWLSLDPLSLFSMAEGVIVIGILLYSYYYLFTKDRFNNSKQIFILIFIALFILFMPLISANLGIMVRMRVMLYIPILTVLLMFMLSNERKI</sequence>
<feature type="transmembrane region" description="Helical" evidence="1">
    <location>
        <begin position="176"/>
        <end position="200"/>
    </location>
</feature>
<keyword evidence="1" id="KW-1133">Transmembrane helix</keyword>
<feature type="transmembrane region" description="Helical" evidence="1">
    <location>
        <begin position="220"/>
        <end position="241"/>
    </location>
</feature>
<feature type="transmembrane region" description="Helical" evidence="1">
    <location>
        <begin position="154"/>
        <end position="170"/>
    </location>
</feature>
<feature type="transmembrane region" description="Helical" evidence="1">
    <location>
        <begin position="331"/>
        <end position="353"/>
    </location>
</feature>
<evidence type="ECO:0000256" key="1">
    <source>
        <dbReference type="SAM" id="Phobius"/>
    </source>
</evidence>
<keyword evidence="1" id="KW-0812">Transmembrane</keyword>
<organism evidence="2">
    <name type="scientific">Acinetobacter baumannii</name>
    <dbReference type="NCBI Taxonomy" id="470"/>
    <lineage>
        <taxon>Bacteria</taxon>
        <taxon>Pseudomonadati</taxon>
        <taxon>Pseudomonadota</taxon>
        <taxon>Gammaproteobacteria</taxon>
        <taxon>Moraxellales</taxon>
        <taxon>Moraxellaceae</taxon>
        <taxon>Acinetobacter</taxon>
        <taxon>Acinetobacter calcoaceticus/baumannii complex</taxon>
    </lineage>
</organism>
<evidence type="ECO:0000313" key="2">
    <source>
        <dbReference type="EMBL" id="AWL83834.1"/>
    </source>
</evidence>